<protein>
    <submittedName>
        <fullName evidence="4 5">Uncharacterized protein LOC111314161 isoform X1</fullName>
    </submittedName>
</protein>
<dbReference type="Proteomes" id="UP000515121">
    <property type="component" value="Unplaced"/>
</dbReference>
<sequence length="144" mass="15778">MVPPGESPSSSASDVDNLSHPTTADKVVFPKGVSSPQVAANHVISARNRPNFVRLLNFAQDVNYAIEASRKSRIAFGVANSSLGGAENGEVISSVKKALDFNFQDCYAWYVWQWKPLAIKKTNLVGEDDFILGGNFILMVYLWV</sequence>
<dbReference type="InterPro" id="IPR056406">
    <property type="entry name" value="THD_CWZF3/5/7"/>
</dbReference>
<dbReference type="Pfam" id="PF24756">
    <property type="entry name" value="THD_CWZF3-5-7"/>
    <property type="match status" value="1"/>
</dbReference>
<accession>A0A6P6B202</accession>
<evidence type="ECO:0000313" key="4">
    <source>
        <dbReference type="RefSeq" id="XP_022770986.1"/>
    </source>
</evidence>
<gene>
    <name evidence="4 5" type="primary">LOC111314161</name>
</gene>
<name>A0A6P6B202_DURZI</name>
<evidence type="ECO:0000259" key="2">
    <source>
        <dbReference type="Pfam" id="PF24756"/>
    </source>
</evidence>
<evidence type="ECO:0000256" key="1">
    <source>
        <dbReference type="SAM" id="MobiDB-lite"/>
    </source>
</evidence>
<evidence type="ECO:0000313" key="3">
    <source>
        <dbReference type="Proteomes" id="UP000515121"/>
    </source>
</evidence>
<dbReference type="GeneID" id="111314161"/>
<keyword evidence="3" id="KW-1185">Reference proteome</keyword>
<dbReference type="PANTHER" id="PTHR46524:SF7">
    <property type="entry name" value="CW-TYPE ZINC FINGER"/>
    <property type="match status" value="1"/>
</dbReference>
<feature type="region of interest" description="Disordered" evidence="1">
    <location>
        <begin position="1"/>
        <end position="20"/>
    </location>
</feature>
<dbReference type="RefSeq" id="XP_022770987.1">
    <property type="nucleotide sequence ID" value="XM_022915252.1"/>
</dbReference>
<dbReference type="RefSeq" id="XP_022770986.1">
    <property type="nucleotide sequence ID" value="XM_022915251.1"/>
</dbReference>
<dbReference type="AlphaFoldDB" id="A0A6P6B202"/>
<evidence type="ECO:0000313" key="5">
    <source>
        <dbReference type="RefSeq" id="XP_022770987.1"/>
    </source>
</evidence>
<reference evidence="4 5" key="1">
    <citation type="submission" date="2025-04" db="UniProtKB">
        <authorList>
            <consortium name="RefSeq"/>
        </authorList>
    </citation>
    <scope>IDENTIFICATION</scope>
    <source>
        <tissue evidence="4 5">Fruit stalk</tissue>
    </source>
</reference>
<feature type="domain" description="CWZF3/5/7 THD" evidence="2">
    <location>
        <begin position="2"/>
        <end position="105"/>
    </location>
</feature>
<feature type="compositionally biased region" description="Polar residues" evidence="1">
    <location>
        <begin position="7"/>
        <end position="20"/>
    </location>
</feature>
<dbReference type="OrthoDB" id="757982at2759"/>
<dbReference type="InterPro" id="IPR055300">
    <property type="entry name" value="CWZF3/5/7"/>
</dbReference>
<proteinExistence type="predicted"/>
<dbReference type="PANTHER" id="PTHR46524">
    <property type="entry name" value="CW-TYPE ZINC FINGER"/>
    <property type="match status" value="1"/>
</dbReference>
<organism evidence="3 4">
    <name type="scientific">Durio zibethinus</name>
    <name type="common">Durian</name>
    <dbReference type="NCBI Taxonomy" id="66656"/>
    <lineage>
        <taxon>Eukaryota</taxon>
        <taxon>Viridiplantae</taxon>
        <taxon>Streptophyta</taxon>
        <taxon>Embryophyta</taxon>
        <taxon>Tracheophyta</taxon>
        <taxon>Spermatophyta</taxon>
        <taxon>Magnoliopsida</taxon>
        <taxon>eudicotyledons</taxon>
        <taxon>Gunneridae</taxon>
        <taxon>Pentapetalae</taxon>
        <taxon>rosids</taxon>
        <taxon>malvids</taxon>
        <taxon>Malvales</taxon>
        <taxon>Malvaceae</taxon>
        <taxon>Helicteroideae</taxon>
        <taxon>Durio</taxon>
    </lineage>
</organism>
<dbReference type="KEGG" id="dzi:111314161"/>